<reference evidence="1 2" key="2">
    <citation type="submission" date="2010-03" db="EMBL/GenBank/DDBJ databases">
        <authorList>
            <person name="Pajon A."/>
        </authorList>
    </citation>
    <scope>NUCLEOTIDE SEQUENCE [LARGE SCALE GENOMIC DNA]</scope>
    <source>
        <strain evidence="1 2">XB6B4</strain>
    </source>
</reference>
<gene>
    <name evidence="1" type="ORF">RO1_27380</name>
</gene>
<dbReference type="Proteomes" id="UP000008953">
    <property type="component" value="Chromosome"/>
</dbReference>
<dbReference type="KEGG" id="rix:RO1_27380"/>
<proteinExistence type="predicted"/>
<dbReference type="PATRIC" id="fig|718255.3.peg.3880"/>
<evidence type="ECO:0008006" key="3">
    <source>
        <dbReference type="Google" id="ProtNLM"/>
    </source>
</evidence>
<dbReference type="InterPro" id="IPR012547">
    <property type="entry name" value="PDDEXK_9"/>
</dbReference>
<dbReference type="RefSeq" id="WP_015521571.1">
    <property type="nucleotide sequence ID" value="NC_021012.1"/>
</dbReference>
<evidence type="ECO:0000313" key="2">
    <source>
        <dbReference type="Proteomes" id="UP000008953"/>
    </source>
</evidence>
<reference evidence="1 2" key="1">
    <citation type="submission" date="2010-03" db="EMBL/GenBank/DDBJ databases">
        <title>The genome sequence of Roseburia intestinalis XB6B4.</title>
        <authorList>
            <consortium name="metaHIT consortium -- http://www.metahit.eu/"/>
            <person name="Pajon A."/>
            <person name="Turner K."/>
            <person name="Parkhill J."/>
            <person name="Bernalier A."/>
        </authorList>
    </citation>
    <scope>NUCLEOTIDE SEQUENCE [LARGE SCALE GENOMIC DNA]</scope>
    <source>
        <strain evidence="1 2">XB6B4</strain>
    </source>
</reference>
<name>D4L0N2_9FIRM</name>
<protein>
    <recommendedName>
        <fullName evidence="3">AAA-ATPase-like domain-containing protein</fullName>
    </recommendedName>
</protein>
<dbReference type="AlphaFoldDB" id="D4L0N2"/>
<dbReference type="HOGENOM" id="CLU_021114_3_0_9"/>
<evidence type="ECO:0000313" key="1">
    <source>
        <dbReference type="EMBL" id="CBL13172.1"/>
    </source>
</evidence>
<accession>D4L0N2</accession>
<sequence length="189" mass="21489">MKIQMESLLNGKTIEVNFDEQIVFSHLAQDESAVWSLLVAGGYLKVEDVDAMNYCMNKITLATFSYFDVGSEGAGNQEPERFYHGFVLGLIADQTDIYEIRSNRESGFGRYDVMMVPKEREKTKIPAIILEFKVKNNKKEQTLEENSTVITSADQRKKYDAELLARGIPKEKIRHYGFAFEGKNVLIGS</sequence>
<dbReference type="EMBL" id="FP929050">
    <property type="protein sequence ID" value="CBL13172.1"/>
    <property type="molecule type" value="Genomic_DNA"/>
</dbReference>
<organism evidence="1 2">
    <name type="scientific">Roseburia intestinalis XB6B4</name>
    <dbReference type="NCBI Taxonomy" id="718255"/>
    <lineage>
        <taxon>Bacteria</taxon>
        <taxon>Bacillati</taxon>
        <taxon>Bacillota</taxon>
        <taxon>Clostridia</taxon>
        <taxon>Lachnospirales</taxon>
        <taxon>Lachnospiraceae</taxon>
        <taxon>Roseburia</taxon>
    </lineage>
</organism>
<dbReference type="Pfam" id="PF08011">
    <property type="entry name" value="PDDEXK_9"/>
    <property type="match status" value="1"/>
</dbReference>